<organism evidence="7 8">
    <name type="scientific">Loa loa</name>
    <name type="common">Eye worm</name>
    <name type="synonym">Filaria loa</name>
    <dbReference type="NCBI Taxonomy" id="7209"/>
    <lineage>
        <taxon>Eukaryota</taxon>
        <taxon>Metazoa</taxon>
        <taxon>Ecdysozoa</taxon>
        <taxon>Nematoda</taxon>
        <taxon>Chromadorea</taxon>
        <taxon>Rhabditida</taxon>
        <taxon>Spirurina</taxon>
        <taxon>Spiruromorpha</taxon>
        <taxon>Filarioidea</taxon>
        <taxon>Onchocercidae</taxon>
        <taxon>Loa</taxon>
    </lineage>
</organism>
<dbReference type="GO" id="GO:0003682">
    <property type="term" value="F:chromatin binding"/>
    <property type="evidence" value="ECO:0007669"/>
    <property type="project" value="TreeGrafter"/>
</dbReference>
<comment type="similarity">
    <text evidence="2">Belongs to the rad21 family.</text>
</comment>
<evidence type="ECO:0000313" key="8">
    <source>
        <dbReference type="WBParaSite" id="EN70_12487"/>
    </source>
</evidence>
<feature type="compositionally biased region" description="Polar residues" evidence="4">
    <location>
        <begin position="425"/>
        <end position="445"/>
    </location>
</feature>
<reference evidence="7" key="1">
    <citation type="submission" date="2012-04" db="EMBL/GenBank/DDBJ databases">
        <title>The Genome Sequence of Loa loa.</title>
        <authorList>
            <consortium name="The Broad Institute Genome Sequencing Platform"/>
            <consortium name="Broad Institute Genome Sequencing Center for Infectious Disease"/>
            <person name="Nutman T.B."/>
            <person name="Fink D.L."/>
            <person name="Russ C."/>
            <person name="Young S."/>
            <person name="Zeng Q."/>
            <person name="Gargeya S."/>
            <person name="Alvarado L."/>
            <person name="Berlin A."/>
            <person name="Chapman S.B."/>
            <person name="Chen Z."/>
            <person name="Freedman E."/>
            <person name="Gellesch M."/>
            <person name="Goldberg J."/>
            <person name="Griggs A."/>
            <person name="Gujja S."/>
            <person name="Heilman E.R."/>
            <person name="Heiman D."/>
            <person name="Howarth C."/>
            <person name="Mehta T."/>
            <person name="Neiman D."/>
            <person name="Pearson M."/>
            <person name="Roberts A."/>
            <person name="Saif S."/>
            <person name="Shea T."/>
            <person name="Shenoy N."/>
            <person name="Sisk P."/>
            <person name="Stolte C."/>
            <person name="Sykes S."/>
            <person name="White J."/>
            <person name="Yandava C."/>
            <person name="Haas B."/>
            <person name="Henn M.R."/>
            <person name="Nusbaum C."/>
            <person name="Birren B."/>
        </authorList>
    </citation>
    <scope>NUCLEOTIDE SEQUENCE [LARGE SCALE GENOMIC DNA]</scope>
</reference>
<dbReference type="AlphaFoldDB" id="A0A1I7VD99"/>
<sequence>MFFIPSILMKRNESLAVIWRIVFDEKWRPPRKVILEINVQRACELLHRTIPNGNSGEIKFSLYLLAQLAYGIALIVQKRGDILCRDMEAFIPLLRRYQDEKENESVMKGKKDRKKRAAKRSDLFILDSSFETIENEHLKIVLDYSAITLREDIPIPEIDTLFNDDFGPLTAAEAQQMEALLKEDNEHVIESKSGSTNESKECIVNIVPQALTNNMDVDKGEHKQVFEMMEVSDESEMLKERQYDLGSDEALKESEIKHPTYLSVLELSDVHDSQILIPKKKRRKHGSIIDEITMFNKVQLQAQIDNIDDLLHTRNEMIPQISRHRVVTVQDLFDIRPMTLREFSKNRESNLDAWIAAPEYDEPPLQYKDAMQLEPMQAPPMRVLHDYPVGREVTDFTSHKEINRQDLERQTVTPVMEDIEQGRRNTTSTAPFGSIHTTDPSSQLRSDGGMPITLGESRQFDEKMKISVATIFERTAEEDALRRRMDDSFTLSAEKPRITNLFSNLTIESELRGTKLDSSTENILVDERYSEYEMQQGGPQNEVNIQKISVMQDRFQLKAYKAESTVETGDSSVPVYYQTQRAHDLFELITEFLNFHKVSTLYFSELIHGRSAVFAAKAFTNLLELLAEQKIKVEQEENFAEIVIRLS</sequence>
<dbReference type="WBParaSite" id="EN70_12487">
    <property type="protein sequence ID" value="EN70_12487"/>
    <property type="gene ID" value="EN70_12487"/>
</dbReference>
<evidence type="ECO:0000256" key="1">
    <source>
        <dbReference type="ARBA" id="ARBA00004123"/>
    </source>
</evidence>
<dbReference type="GO" id="GO:0051177">
    <property type="term" value="P:meiotic sister chromatid cohesion"/>
    <property type="evidence" value="ECO:0007669"/>
    <property type="project" value="TreeGrafter"/>
</dbReference>
<accession>A0A1I7VD99</accession>
<dbReference type="InterPro" id="IPR036390">
    <property type="entry name" value="WH_DNA-bd_sf"/>
</dbReference>
<evidence type="ECO:0000313" key="7">
    <source>
        <dbReference type="Proteomes" id="UP000095285"/>
    </source>
</evidence>
<dbReference type="Pfam" id="PF04824">
    <property type="entry name" value="Rad21_Rec8"/>
    <property type="match status" value="1"/>
</dbReference>
<keyword evidence="3" id="KW-0539">Nucleus</keyword>
<dbReference type="GO" id="GO:0030893">
    <property type="term" value="C:meiotic cohesin complex"/>
    <property type="evidence" value="ECO:0007669"/>
    <property type="project" value="TreeGrafter"/>
</dbReference>
<keyword evidence="7" id="KW-1185">Reference proteome</keyword>
<dbReference type="InterPro" id="IPR023093">
    <property type="entry name" value="ScpA-like_C"/>
</dbReference>
<dbReference type="InterPro" id="IPR039781">
    <property type="entry name" value="Rad21/Rec8-like"/>
</dbReference>
<comment type="subcellular location">
    <subcellularLocation>
        <location evidence="1">Nucleus</location>
    </subcellularLocation>
</comment>
<dbReference type="PANTHER" id="PTHR12585">
    <property type="entry name" value="SCC1 / RAD21 FAMILY MEMBER"/>
    <property type="match status" value="1"/>
</dbReference>
<feature type="domain" description="Rad21/Rec8-like protein N-terminal" evidence="6">
    <location>
        <begin position="1"/>
        <end position="110"/>
    </location>
</feature>
<proteinExistence type="inferred from homology"/>
<name>A0A1I7VD99_LOALO</name>
<dbReference type="GO" id="GO:0006302">
    <property type="term" value="P:double-strand break repair"/>
    <property type="evidence" value="ECO:0007669"/>
    <property type="project" value="TreeGrafter"/>
</dbReference>
<reference evidence="8" key="2">
    <citation type="submission" date="2016-11" db="UniProtKB">
        <authorList>
            <consortium name="WormBaseParasite"/>
        </authorList>
    </citation>
    <scope>IDENTIFICATION</scope>
</reference>
<evidence type="ECO:0000259" key="6">
    <source>
        <dbReference type="Pfam" id="PF04825"/>
    </source>
</evidence>
<dbReference type="STRING" id="7209.A0A1I7VD99"/>
<dbReference type="CDD" id="cd21747">
    <property type="entry name" value="Rad21_Rec8_M"/>
    <property type="match status" value="1"/>
</dbReference>
<dbReference type="PANTHER" id="PTHR12585:SF27">
    <property type="entry name" value="MEIOTIC RECOMBINATION PROTEIN REC8 HOMOLOG"/>
    <property type="match status" value="1"/>
</dbReference>
<feature type="region of interest" description="Disordered" evidence="4">
    <location>
        <begin position="425"/>
        <end position="448"/>
    </location>
</feature>
<protein>
    <submittedName>
        <fullName evidence="8">Rad21_Rec8_N domain-containing protein</fullName>
    </submittedName>
</protein>
<dbReference type="Gene3D" id="1.10.10.580">
    <property type="entry name" value="Structural maintenance of chromosome 1. Chain E"/>
    <property type="match status" value="1"/>
</dbReference>
<evidence type="ECO:0000256" key="3">
    <source>
        <dbReference type="ARBA" id="ARBA00023242"/>
    </source>
</evidence>
<dbReference type="InterPro" id="IPR006910">
    <property type="entry name" value="Rad21_Rec8_N"/>
</dbReference>
<evidence type="ECO:0000259" key="5">
    <source>
        <dbReference type="Pfam" id="PF04824"/>
    </source>
</evidence>
<dbReference type="Proteomes" id="UP000095285">
    <property type="component" value="Unassembled WGS sequence"/>
</dbReference>
<dbReference type="InterPro" id="IPR006909">
    <property type="entry name" value="Rad21/Rec8_C_eu"/>
</dbReference>
<feature type="domain" description="Rad21/Rec8-like protein C-terminal eukaryotic" evidence="5">
    <location>
        <begin position="602"/>
        <end position="646"/>
    </location>
</feature>
<evidence type="ECO:0000256" key="2">
    <source>
        <dbReference type="ARBA" id="ARBA00009870"/>
    </source>
</evidence>
<evidence type="ECO:0000256" key="4">
    <source>
        <dbReference type="SAM" id="MobiDB-lite"/>
    </source>
</evidence>
<dbReference type="GO" id="GO:0005634">
    <property type="term" value="C:nucleus"/>
    <property type="evidence" value="ECO:0007669"/>
    <property type="project" value="UniProtKB-SubCell"/>
</dbReference>
<dbReference type="SUPFAM" id="SSF46785">
    <property type="entry name" value="Winged helix' DNA-binding domain"/>
    <property type="match status" value="1"/>
</dbReference>
<dbReference type="Pfam" id="PF04825">
    <property type="entry name" value="Rad21_Rec8_N"/>
    <property type="match status" value="1"/>
</dbReference>